<comment type="caution">
    <text evidence="2">The sequence shown here is derived from an EMBL/GenBank/DDBJ whole genome shotgun (WGS) entry which is preliminary data.</text>
</comment>
<gene>
    <name evidence="2" type="ORF">ACAOBT_LOCUS19431</name>
</gene>
<sequence>MEKIATENLFLLEFLVDEVDIDPKRDSDAPGEICVSFQFLDNAPLDVCEADCNPQRNYKLDSEDVKSGKSCLFSLSPEQAIEATKQFDILVNVCKKMQPGWLPERLDLGASLINIANLFNELIDSVETSDGATPTAKTLKDTFDITTQDGTPIGKLGVYIRMSCFGKLIVTQFQMNLQDKSVLFKDKEGKSLYRYKKAGKGSKKGGSSAGQTSPIRGNQQCPTIPCGPQGTAMAMEMSTALAAGIGGARKSSCPTTPCAPGGGPVGGPGAMGGMGQPGMGMSGMPGMGIMPGLDGERGGAPCNECGGFTDAQCIQGGMMGGMRMGGMGPMGGFGMGGGGYPNTMLPCMECGSLPYAPCMPPGMSVGMGMHMGGFGGMPPGSPRSQTPWSECANEINAPCQEEPEPPKGNYQEIGASMGGNSLTIRVHKDKNKVEQVDPNAQMSMTVNEPDDGCSCVMGRPGKKKKQEQVIHMQPGVQQGNNNMPFAFRMADSGDGRGGGNVTVNPPVCTAPDGTQLTEFSDPNKERFILRIGKKSEGTDKKQNLELELCTPKGPDLKPIPKKETRDTQYDPKDAGPETGKKNKDKKGKKGKKGKK</sequence>
<reference evidence="2" key="1">
    <citation type="submission" date="2022-03" db="EMBL/GenBank/DDBJ databases">
        <authorList>
            <person name="Sayadi A."/>
        </authorList>
    </citation>
    <scope>NUCLEOTIDE SEQUENCE</scope>
</reference>
<dbReference type="GO" id="GO:1990023">
    <property type="term" value="C:mitotic spindle midzone"/>
    <property type="evidence" value="ECO:0007669"/>
    <property type="project" value="TreeGrafter"/>
</dbReference>
<dbReference type="GO" id="GO:0032467">
    <property type="term" value="P:positive regulation of cytokinesis"/>
    <property type="evidence" value="ECO:0007669"/>
    <property type="project" value="TreeGrafter"/>
</dbReference>
<dbReference type="GO" id="GO:0008017">
    <property type="term" value="F:microtubule binding"/>
    <property type="evidence" value="ECO:0007669"/>
    <property type="project" value="InterPro"/>
</dbReference>
<accession>A0A9P0PQM7</accession>
<protein>
    <submittedName>
        <fullName evidence="2">Uncharacterized protein</fullName>
    </submittedName>
</protein>
<dbReference type="GO" id="GO:0031122">
    <property type="term" value="P:cytoplasmic microtubule organization"/>
    <property type="evidence" value="ECO:0007669"/>
    <property type="project" value="TreeGrafter"/>
</dbReference>
<dbReference type="AlphaFoldDB" id="A0A9P0PQM7"/>
<feature type="compositionally biased region" description="Basic residues" evidence="1">
    <location>
        <begin position="582"/>
        <end position="595"/>
    </location>
</feature>
<dbReference type="Pfam" id="PF14924">
    <property type="entry name" value="MAP10_N"/>
    <property type="match status" value="1"/>
</dbReference>
<dbReference type="PANTHER" id="PTHR21831">
    <property type="entry name" value="MICROTUBULE-ASSOCIATED PROTEIN 10"/>
    <property type="match status" value="1"/>
</dbReference>
<organism evidence="2 3">
    <name type="scientific">Acanthoscelides obtectus</name>
    <name type="common">Bean weevil</name>
    <name type="synonym">Bruchus obtectus</name>
    <dbReference type="NCBI Taxonomy" id="200917"/>
    <lineage>
        <taxon>Eukaryota</taxon>
        <taxon>Metazoa</taxon>
        <taxon>Ecdysozoa</taxon>
        <taxon>Arthropoda</taxon>
        <taxon>Hexapoda</taxon>
        <taxon>Insecta</taxon>
        <taxon>Pterygota</taxon>
        <taxon>Neoptera</taxon>
        <taxon>Endopterygota</taxon>
        <taxon>Coleoptera</taxon>
        <taxon>Polyphaga</taxon>
        <taxon>Cucujiformia</taxon>
        <taxon>Chrysomeloidea</taxon>
        <taxon>Chrysomelidae</taxon>
        <taxon>Bruchinae</taxon>
        <taxon>Bruchini</taxon>
        <taxon>Acanthoscelides</taxon>
    </lineage>
</organism>
<dbReference type="InterPro" id="IPR039302">
    <property type="entry name" value="MAP10"/>
</dbReference>
<feature type="compositionally biased region" description="Polar residues" evidence="1">
    <location>
        <begin position="211"/>
        <end position="222"/>
    </location>
</feature>
<dbReference type="GO" id="GO:0097431">
    <property type="term" value="C:mitotic spindle pole"/>
    <property type="evidence" value="ECO:0007669"/>
    <property type="project" value="TreeGrafter"/>
</dbReference>
<dbReference type="GO" id="GO:0030496">
    <property type="term" value="C:midbody"/>
    <property type="evidence" value="ECO:0007669"/>
    <property type="project" value="TreeGrafter"/>
</dbReference>
<dbReference type="GO" id="GO:0005881">
    <property type="term" value="C:cytoplasmic microtubule"/>
    <property type="evidence" value="ECO:0007669"/>
    <property type="project" value="TreeGrafter"/>
</dbReference>
<dbReference type="Proteomes" id="UP001152888">
    <property type="component" value="Unassembled WGS sequence"/>
</dbReference>
<keyword evidence="3" id="KW-1185">Reference proteome</keyword>
<dbReference type="EMBL" id="CAKOFQ010007078">
    <property type="protein sequence ID" value="CAH1990052.1"/>
    <property type="molecule type" value="Genomic_DNA"/>
</dbReference>
<dbReference type="GO" id="GO:0051256">
    <property type="term" value="P:mitotic spindle midzone assembly"/>
    <property type="evidence" value="ECO:0007669"/>
    <property type="project" value="TreeGrafter"/>
</dbReference>
<feature type="compositionally biased region" description="Basic and acidic residues" evidence="1">
    <location>
        <begin position="521"/>
        <end position="544"/>
    </location>
</feature>
<feature type="compositionally biased region" description="Basic and acidic residues" evidence="1">
    <location>
        <begin position="554"/>
        <end position="581"/>
    </location>
</feature>
<dbReference type="PANTHER" id="PTHR21831:SF2">
    <property type="entry name" value="MICROTUBULE-ASSOCIATED PROTEIN 10"/>
    <property type="match status" value="1"/>
</dbReference>
<feature type="region of interest" description="Disordered" evidence="1">
    <location>
        <begin position="491"/>
        <end position="595"/>
    </location>
</feature>
<name>A0A9P0PQM7_ACAOB</name>
<evidence type="ECO:0000313" key="3">
    <source>
        <dbReference type="Proteomes" id="UP001152888"/>
    </source>
</evidence>
<proteinExistence type="predicted"/>
<dbReference type="OrthoDB" id="6624851at2759"/>
<evidence type="ECO:0000256" key="1">
    <source>
        <dbReference type="SAM" id="MobiDB-lite"/>
    </source>
</evidence>
<evidence type="ECO:0000313" key="2">
    <source>
        <dbReference type="EMBL" id="CAH1990052.1"/>
    </source>
</evidence>
<dbReference type="GO" id="GO:0005813">
    <property type="term" value="C:centrosome"/>
    <property type="evidence" value="ECO:0007669"/>
    <property type="project" value="TreeGrafter"/>
</dbReference>
<feature type="region of interest" description="Disordered" evidence="1">
    <location>
        <begin position="195"/>
        <end position="226"/>
    </location>
</feature>